<feature type="non-terminal residue" evidence="2">
    <location>
        <position position="1"/>
    </location>
</feature>
<dbReference type="EMBL" id="BDIP01000035">
    <property type="protein sequence ID" value="GIQ79642.1"/>
    <property type="molecule type" value="Genomic_DNA"/>
</dbReference>
<feature type="region of interest" description="Disordered" evidence="1">
    <location>
        <begin position="311"/>
        <end position="383"/>
    </location>
</feature>
<feature type="compositionally biased region" description="Basic and acidic residues" evidence="1">
    <location>
        <begin position="355"/>
        <end position="366"/>
    </location>
</feature>
<feature type="compositionally biased region" description="Low complexity" evidence="1">
    <location>
        <begin position="711"/>
        <end position="733"/>
    </location>
</feature>
<evidence type="ECO:0000256" key="1">
    <source>
        <dbReference type="SAM" id="MobiDB-lite"/>
    </source>
</evidence>
<comment type="caution">
    <text evidence="2">The sequence shown here is derived from an EMBL/GenBank/DDBJ whole genome shotgun (WGS) entry which is preliminary data.</text>
</comment>
<keyword evidence="3" id="KW-1185">Reference proteome</keyword>
<feature type="region of interest" description="Disordered" evidence="1">
    <location>
        <begin position="434"/>
        <end position="458"/>
    </location>
</feature>
<reference evidence="2 3" key="1">
    <citation type="journal article" date="2018" name="PLoS ONE">
        <title>The draft genome of Kipferlia bialata reveals reductive genome evolution in fornicate parasites.</title>
        <authorList>
            <person name="Tanifuji G."/>
            <person name="Takabayashi S."/>
            <person name="Kume K."/>
            <person name="Takagi M."/>
            <person name="Nakayama T."/>
            <person name="Kamikawa R."/>
            <person name="Inagaki Y."/>
            <person name="Hashimoto T."/>
        </authorList>
    </citation>
    <scope>NUCLEOTIDE SEQUENCE [LARGE SCALE GENOMIC DNA]</scope>
    <source>
        <strain evidence="2">NY0173</strain>
    </source>
</reference>
<proteinExistence type="predicted"/>
<dbReference type="Proteomes" id="UP000265618">
    <property type="component" value="Unassembled WGS sequence"/>
</dbReference>
<feature type="compositionally biased region" description="Polar residues" evidence="1">
    <location>
        <begin position="315"/>
        <end position="328"/>
    </location>
</feature>
<sequence>IHAPAFTYLCVGGSGVDAPLSVGLSVQDIDQAAKKMDTVLRDLVGSCKAWDATVPIKRYPDAVLSIARTLAIVLGVEMPPSYYLSGCETTRLLARMDPLHRDHVEAESRILSAAALDPETQDMPYRALETIRLQPDQRQTLMRAVVFIYPDPLVSPFLRPSLATYGTAVTRRQLEGIMLVLVTSMVDKLTHGNEDEHSSSALSTLRTYVANIVCGLRGADLEVVEAFRELLVRFRFGGRDLAIPPLDKTFSQHIGYSSGAPTSQALLPAEQSHDTAHRLLCLLHLDWTLVSAPLWTDSVTQTLLSYADSEHQPTCGVSTLGPLSQTPTETERQGRDRAPSTDRQTSRAHTTGGKSGDRDRERERGSDGPSGDTGSLDTDTLSQGTDPLEYLAAMCPVPTAVQVTAVVSSLARIVSDAGHTMFTELYRQVYASVEPSPSEAPSPSLHHPMGRQVEAQGEGQEALSLQHRILAKTVNYLTPNYLQQRCVHRHNALDTLLECLTTVPALPTEMDVLTGRHVYELQAASPQAARLIVKMIGARERERERLRAEREREVQNDSTMDLSSIARASVTLSEAERKNIRILEELKLALYDVLDGQDMPDDAVGACLTMEGEEALMNRETRLAQYMRVCGHPHSAQLLLTEGETRREREREAKVQAEKEREREKEREKERLAAVEAETQRERERERELMRERAGSLSISLDIPVPPPPSSALSNVSSTSTSSTLPSITLSQTQGSNSATKAEAEAEAEASLTPKERERRGDREAIKAMTRYQLQMSLLGEQHQWHALFDIAKRCKAALDSGAFVVPPPQADMVTHLWGEVDRVVEALRKGTKVNPRTPALGQSDDMGILSVIAATPAAPLSVTEEEVELSKGLVLTLVLTSPDMVLSAICHNSRIMGIFLPVLEAAKATALAVADVAGVQAHSILHRDGLATARAHIASLRHRSSTRDIPTKLLVYQLMFMLAPMATRLTDIGTVLLMLREKLLDGVASSLVNGSRRARVLTMAQMALEVAECSVVLLLKEEAAKELTDAQQKTRHSPFYLLECLCAIWVARSPEAWEDVSTVSQLVASRRMMLAGLADQVGGLGQQVLKHQNLIRMIDQTAENTVVHMTRRARHLGRPLLGLGMAYRKGTELRHYWSHIGYIIESSLCHMACGRYETALSVLVSNDVTGDGRVASVMLAQTKGRILSAMGQHTEAQRVLEGAVATANGASTTAWLHLGQSMVHDLHSPSRTQRGRLPTDAEAQAIHASSLSLVHSLLSSCLLGCRRYTLRGARMVCSLLRAVYAPPYPLTLGGTAAMVERVGGYGLQAPDASGVVRDMPDLTGVVLADARLLHHRVPFLLDRIRHVSRMERERQEGEGERLRQATQSGMPAKREQSLRPLVVYAASLVLRTLCSDVPLPLHLAVSVQYHALLAVKEERERETGAEGESGSQPITSVDVPPYVSMAVAKCMHKGRDTLFSGLRVCVDASAAPNASNQGSIGYTAAMYLYCVMQALHPSLTHALRSLAQSVSHLDVSVLHWCLYALGELITVRGTPLPPPGPEREREQQREAQCVSLVSLCFSHAETEMQDRLSQIPGSSDALADFSVAKFCADKAVKTGRGDSDGVRQLLLAKATISRVVSSLPCSTPSFCIRGLDAFHAACSLSTERGRGREAKGTQRLCDRTHCLPTPTLTEAVSEVAVHDIPNAQKEVGVIANVKTTPSVVPQGDAKMPHAPSMCVPEVSLLGIVHGSAKIETSGHGIPVIGCRMATSQSAPRHCRIITLPHALPTSDSTTTMDESDATAIGVRTALTAYDSGVSVDALSLGQRFRDTVSAHTRMDANIAKREGPQDLFPTTSGYMALTPDALICLEPIDTHYQVPLSECLSGIEMAVPLSPPMGGMSMFPLPSMGMGSGQHSGDITMLGSASGGEGEGREEDNSDLCGLDRAILQRHSDVHTTAEMGRREGERPREYTFTETSSQLLDETFATRHASGGHTHLALSSLGRGLGHALVTEAVVGMCASGAVTPTHTPTPHTDIMSCGVSLSSGKVSTLGRVRTVLAPPPAASVTAPQAHKTLPDPAVNALPPIPAPLLSALPPSLVYGPLAVGVGVAAHACKAVSGLEDTLTLLETEREALCPPTTGAGGMNAGERCCAALAAIGSLSPSVVRPHVPETGDGDGSAYPSCGALVALEDSVNRGRRWE</sequence>
<feature type="compositionally biased region" description="Basic and acidic residues" evidence="1">
    <location>
        <begin position="643"/>
        <end position="694"/>
    </location>
</feature>
<feature type="region of interest" description="Disordered" evidence="1">
    <location>
        <begin position="1352"/>
        <end position="1372"/>
    </location>
</feature>
<evidence type="ECO:0000313" key="3">
    <source>
        <dbReference type="Proteomes" id="UP000265618"/>
    </source>
</evidence>
<feature type="compositionally biased region" description="Basic and acidic residues" evidence="1">
    <location>
        <begin position="329"/>
        <end position="340"/>
    </location>
</feature>
<evidence type="ECO:0000313" key="2">
    <source>
        <dbReference type="EMBL" id="GIQ79642.1"/>
    </source>
</evidence>
<organism evidence="2 3">
    <name type="scientific">Kipferlia bialata</name>
    <dbReference type="NCBI Taxonomy" id="797122"/>
    <lineage>
        <taxon>Eukaryota</taxon>
        <taxon>Metamonada</taxon>
        <taxon>Carpediemonas-like organisms</taxon>
        <taxon>Kipferlia</taxon>
    </lineage>
</organism>
<feature type="region of interest" description="Disordered" evidence="1">
    <location>
        <begin position="640"/>
        <end position="763"/>
    </location>
</feature>
<accession>A0A9K3CNZ7</accession>
<name>A0A9K3CNZ7_9EUKA</name>
<feature type="compositionally biased region" description="Basic and acidic residues" evidence="1">
    <location>
        <begin position="754"/>
        <end position="763"/>
    </location>
</feature>
<feature type="compositionally biased region" description="Polar residues" evidence="1">
    <location>
        <begin position="372"/>
        <end position="383"/>
    </location>
</feature>
<protein>
    <submittedName>
        <fullName evidence="2">Uncharacterized protein</fullName>
    </submittedName>
</protein>
<gene>
    <name evidence="2" type="ORF">KIPB_000314</name>
</gene>
<feature type="compositionally biased region" description="Low complexity" evidence="1">
    <location>
        <begin position="434"/>
        <end position="447"/>
    </location>
</feature>
<feature type="compositionally biased region" description="Basic and acidic residues" evidence="1">
    <location>
        <begin position="1352"/>
        <end position="1364"/>
    </location>
</feature>